<gene>
    <name evidence="1" type="ORF">Sru01_14620</name>
</gene>
<dbReference type="Proteomes" id="UP000655287">
    <property type="component" value="Unassembled WGS sequence"/>
</dbReference>
<protein>
    <submittedName>
        <fullName evidence="1">Uncharacterized protein</fullName>
    </submittedName>
</protein>
<reference evidence="1" key="1">
    <citation type="submission" date="2021-01" db="EMBL/GenBank/DDBJ databases">
        <title>Whole genome shotgun sequence of Sphaerisporangium rufum NBRC 109079.</title>
        <authorList>
            <person name="Komaki H."/>
            <person name="Tamura T."/>
        </authorList>
    </citation>
    <scope>NUCLEOTIDE SEQUENCE</scope>
    <source>
        <strain evidence="1">NBRC 109079</strain>
    </source>
</reference>
<proteinExistence type="predicted"/>
<organism evidence="1 2">
    <name type="scientific">Sphaerisporangium rufum</name>
    <dbReference type="NCBI Taxonomy" id="1381558"/>
    <lineage>
        <taxon>Bacteria</taxon>
        <taxon>Bacillati</taxon>
        <taxon>Actinomycetota</taxon>
        <taxon>Actinomycetes</taxon>
        <taxon>Streptosporangiales</taxon>
        <taxon>Streptosporangiaceae</taxon>
        <taxon>Sphaerisporangium</taxon>
    </lineage>
</organism>
<sequence length="117" mass="13045">MGKVVAKLTEENSWDGVTSYSEVLVMDVGSKDPSESLKKATVGLQKNGWKVERARPPETIFLRSKSSEHVTLMMYGIEFFEAERGSDPTLKRLVQEGQREAAPNSPVVIRMENEDAS</sequence>
<comment type="caution">
    <text evidence="1">The sequence shown here is derived from an EMBL/GenBank/DDBJ whole genome shotgun (WGS) entry which is preliminary data.</text>
</comment>
<name>A0A919R147_9ACTN</name>
<dbReference type="AlphaFoldDB" id="A0A919R147"/>
<keyword evidence="2" id="KW-1185">Reference proteome</keyword>
<dbReference type="EMBL" id="BOOU01000019">
    <property type="protein sequence ID" value="GII76480.1"/>
    <property type="molecule type" value="Genomic_DNA"/>
</dbReference>
<evidence type="ECO:0000313" key="2">
    <source>
        <dbReference type="Proteomes" id="UP000655287"/>
    </source>
</evidence>
<evidence type="ECO:0000313" key="1">
    <source>
        <dbReference type="EMBL" id="GII76480.1"/>
    </source>
</evidence>
<accession>A0A919R147</accession>